<accession>A0A454A9L5</accession>
<protein>
    <submittedName>
        <fullName evidence="1">Uncharacterized protein</fullName>
    </submittedName>
</protein>
<proteinExistence type="predicted"/>
<dbReference type="Proteomes" id="UP000009182">
    <property type="component" value="Chromosome"/>
</dbReference>
<evidence type="ECO:0000313" key="2">
    <source>
        <dbReference type="Proteomes" id="UP000009182"/>
    </source>
</evidence>
<name>A0A454A9L5_ECOL5</name>
<reference evidence="1 2" key="1">
    <citation type="journal article" date="2006" name="Mol. Microbiol.">
        <title>Role of pathogenicity island-associated integrases in the genome plasticity of uropathogenic Escherichia coli strain 536.</title>
        <authorList>
            <person name="Hochhut B."/>
            <person name="Wilde C."/>
            <person name="Balling G."/>
            <person name="Middendorf B."/>
            <person name="Dobrindt U."/>
            <person name="Brzuszkiewicz E."/>
            <person name="Gottschalk G."/>
            <person name="Carniel E."/>
            <person name="Hacker J."/>
        </authorList>
    </citation>
    <scope>NUCLEOTIDE SEQUENCE [LARGE SCALE GENOMIC DNA]</scope>
    <source>
        <strain evidence="2">536 / UPEC</strain>
    </source>
</reference>
<organism evidence="1 2">
    <name type="scientific">Escherichia coli O6:K15:H31 (strain 536 / UPEC)</name>
    <dbReference type="NCBI Taxonomy" id="362663"/>
    <lineage>
        <taxon>Bacteria</taxon>
        <taxon>Pseudomonadati</taxon>
        <taxon>Pseudomonadota</taxon>
        <taxon>Gammaproteobacteria</taxon>
        <taxon>Enterobacterales</taxon>
        <taxon>Enterobacteriaceae</taxon>
        <taxon>Escherichia</taxon>
    </lineage>
</organism>
<gene>
    <name evidence="1" type="ordered locus">ECP_3808</name>
</gene>
<dbReference type="AlphaFoldDB" id="A0A454A9L5"/>
<dbReference type="KEGG" id="ecp:ECP_3808"/>
<sequence length="57" mass="6434">MSTRKVCQNFSVMPQLPCFSIDKMPLLILLLLQSVVPLFLLPALTDIYPDLLACKIK</sequence>
<evidence type="ECO:0000313" key="1">
    <source>
        <dbReference type="EMBL" id="ABG71779.1"/>
    </source>
</evidence>
<dbReference type="EMBL" id="CP000247">
    <property type="protein sequence ID" value="ABG71779.1"/>
    <property type="molecule type" value="Genomic_DNA"/>
</dbReference>